<accession>A0ACA9KFR4</accession>
<proteinExistence type="predicted"/>
<organism evidence="1 2">
    <name type="scientific">Scutellospora calospora</name>
    <dbReference type="NCBI Taxonomy" id="85575"/>
    <lineage>
        <taxon>Eukaryota</taxon>
        <taxon>Fungi</taxon>
        <taxon>Fungi incertae sedis</taxon>
        <taxon>Mucoromycota</taxon>
        <taxon>Glomeromycotina</taxon>
        <taxon>Glomeromycetes</taxon>
        <taxon>Diversisporales</taxon>
        <taxon>Gigasporaceae</taxon>
        <taxon>Scutellospora</taxon>
    </lineage>
</organism>
<gene>
    <name evidence="1" type="ORF">SCALOS_LOCUS2011</name>
</gene>
<dbReference type="Proteomes" id="UP000789860">
    <property type="component" value="Unassembled WGS sequence"/>
</dbReference>
<reference evidence="1" key="1">
    <citation type="submission" date="2021-06" db="EMBL/GenBank/DDBJ databases">
        <authorList>
            <person name="Kallberg Y."/>
            <person name="Tangrot J."/>
            <person name="Rosling A."/>
        </authorList>
    </citation>
    <scope>NUCLEOTIDE SEQUENCE</scope>
    <source>
        <strain evidence="1">AU212A</strain>
    </source>
</reference>
<name>A0ACA9KFR4_9GLOM</name>
<evidence type="ECO:0000313" key="2">
    <source>
        <dbReference type="Proteomes" id="UP000789860"/>
    </source>
</evidence>
<evidence type="ECO:0000313" key="1">
    <source>
        <dbReference type="EMBL" id="CAG8470623.1"/>
    </source>
</evidence>
<dbReference type="EMBL" id="CAJVPM010001638">
    <property type="protein sequence ID" value="CAG8470623.1"/>
    <property type="molecule type" value="Genomic_DNA"/>
</dbReference>
<protein>
    <submittedName>
        <fullName evidence="1">4975_t:CDS:1</fullName>
    </submittedName>
</protein>
<keyword evidence="2" id="KW-1185">Reference proteome</keyword>
<sequence length="656" mass="74166">MSLIPVVLPQSSLGLIPSPDIPGIPKEGNDYSKLLAYSLYFYEAQRSGVLPKNNRVSWRHNSALDDGKDKGYQLSNQTGYLREMIKWGTDWLIAAHPKPDQLFTQVGTLTFDTYEINSTAHGTDIAAEVAAAFASSAILFRDYFNDTYIPRNENGYRTSLYYDKLVYGAIWLYRVTKQPQYLNKAITYYNQFQLNNSTRMMSWDDQSAACNILLTQILYNESNANLSYWRNETERYLDGIITTTNACNLTKSGLLWCAADSKAASIPISLNGAFGLFMYSSYASTEEKSETYRHFASLQLDYLFGANPMKMFYVVAVHPNSPKNPHHAGASGGRNVENLTDPPVTMYPLYGAVVGGPGMNDSYSDSRSDFIQSEVALDYNSAFQGIMAYYVMNTYTPLNPKGPINPINPIPNPISSKSNQYKNIMIIGISFDIEENDKSIKSEKLIVSEKNNQEISNDPLEILEPEIYLNNKNEKLMVSTKVVNIEDNKDVELVDESNKLVEIENNQNVENGKLTNSEDKQNVENNKLENVIEDNKDIQSNKLVNIENNKDVESNKLEDIENNHDAESKKLAGLESFEDMKDKKLADNQNAESEKLVDFQSNKDVKSEKVEDIENNQSVESKKFVNLENNQNVESERFIDLENKDVESVKLDPENK</sequence>
<comment type="caution">
    <text evidence="1">The sequence shown here is derived from an EMBL/GenBank/DDBJ whole genome shotgun (WGS) entry which is preliminary data.</text>
</comment>